<protein>
    <recommendedName>
        <fullName evidence="3">DUF2931 family protein</fullName>
    </recommendedName>
</protein>
<evidence type="ECO:0000313" key="1">
    <source>
        <dbReference type="EMBL" id="KIA85465.1"/>
    </source>
</evidence>
<accession>A0A0C1CVX0</accession>
<evidence type="ECO:0000313" key="2">
    <source>
        <dbReference type="Proteomes" id="UP000031473"/>
    </source>
</evidence>
<dbReference type="Proteomes" id="UP000031473">
    <property type="component" value="Unassembled WGS sequence"/>
</dbReference>
<dbReference type="EMBL" id="JSYL01000018">
    <property type="protein sequence ID" value="KIA85465.1"/>
    <property type="molecule type" value="Genomic_DNA"/>
</dbReference>
<name>A0A0C1CVX0_9FLAO</name>
<sequence length="346" mass="40200">MSDKYEWLTLTVADYGYPMEIRNGSFYNEKGEDIAGIPADMYLNHQWWDGDSGIAVTGDQYREVPSSMKIKWFSYAEDKFYKGDFKLDHEKISALFKEGLKCNDGAKNYNYIKLAIAPGGQVFLYLVGGNTVLIGSFLAKEIFILNFKEEMGYTVDESRSQFLVDFTAKMPLQTQKEIAEKKINTTIWNDINKKYPWKYTLEALEFEHLPLTMQDDKKGANYISGEKAWCTNTDYFTKTEWKPVPTEIDGVFKTSAGRTFTIRIYPGNVDGKEPNKQTYEVQRAREQELVKLFRDFYEKTGKQDFEIHLRMDDHFKNGKVFLRKGTLEQEIPNTEVEIFDNTFGDD</sequence>
<dbReference type="RefSeq" id="WP_039354839.1">
    <property type="nucleotide sequence ID" value="NZ_FOLA01000020.1"/>
</dbReference>
<organism evidence="1 2">
    <name type="scientific">Kaistella jeonii</name>
    <dbReference type="NCBI Taxonomy" id="266749"/>
    <lineage>
        <taxon>Bacteria</taxon>
        <taxon>Pseudomonadati</taxon>
        <taxon>Bacteroidota</taxon>
        <taxon>Flavobacteriia</taxon>
        <taxon>Flavobacteriales</taxon>
        <taxon>Weeksellaceae</taxon>
        <taxon>Chryseobacterium group</taxon>
        <taxon>Kaistella</taxon>
    </lineage>
</organism>
<dbReference type="Pfam" id="PF11153">
    <property type="entry name" value="DUF2931"/>
    <property type="match status" value="1"/>
</dbReference>
<comment type="caution">
    <text evidence="1">The sequence shown here is derived from an EMBL/GenBank/DDBJ whole genome shotgun (WGS) entry which is preliminary data.</text>
</comment>
<reference evidence="1 2" key="1">
    <citation type="submission" date="2014-10" db="EMBL/GenBank/DDBJ databases">
        <title>Kaistella jeonii genome.</title>
        <authorList>
            <person name="Clayton J.T."/>
            <person name="Newman J.D."/>
        </authorList>
    </citation>
    <scope>NUCLEOTIDE SEQUENCE [LARGE SCALE GENOMIC DNA]</scope>
    <source>
        <strain evidence="1 2">DSM 17048</strain>
    </source>
</reference>
<dbReference type="InterPro" id="IPR021326">
    <property type="entry name" value="DUF2931"/>
</dbReference>
<dbReference type="AlphaFoldDB" id="A0A0C1CVX0"/>
<proteinExistence type="predicted"/>
<dbReference type="STRING" id="266749.SAMN05421876_1201"/>
<evidence type="ECO:0008006" key="3">
    <source>
        <dbReference type="Google" id="ProtNLM"/>
    </source>
</evidence>
<keyword evidence="2" id="KW-1185">Reference proteome</keyword>
<gene>
    <name evidence="1" type="ORF">OA86_14540</name>
</gene>